<dbReference type="AlphaFoldDB" id="A0A0D9XTV9"/>
<dbReference type="Proteomes" id="UP000032180">
    <property type="component" value="Chromosome 11"/>
</dbReference>
<evidence type="ECO:0000256" key="1">
    <source>
        <dbReference type="SAM" id="MobiDB-lite"/>
    </source>
</evidence>
<reference evidence="2" key="3">
    <citation type="submission" date="2015-04" db="UniProtKB">
        <authorList>
            <consortium name="EnsemblPlants"/>
        </authorList>
    </citation>
    <scope>IDENTIFICATION</scope>
</reference>
<dbReference type="Gramene" id="LPERR11G15370.1">
    <property type="protein sequence ID" value="LPERR11G15370.1"/>
    <property type="gene ID" value="LPERR11G15370"/>
</dbReference>
<dbReference type="EnsemblPlants" id="LPERR11G15370.1">
    <property type="protein sequence ID" value="LPERR11G15370.1"/>
    <property type="gene ID" value="LPERR11G15370"/>
</dbReference>
<evidence type="ECO:0000313" key="2">
    <source>
        <dbReference type="EnsemblPlants" id="LPERR11G15370.1"/>
    </source>
</evidence>
<protein>
    <submittedName>
        <fullName evidence="2">Uncharacterized protein</fullName>
    </submittedName>
</protein>
<organism evidence="2 3">
    <name type="scientific">Leersia perrieri</name>
    <dbReference type="NCBI Taxonomy" id="77586"/>
    <lineage>
        <taxon>Eukaryota</taxon>
        <taxon>Viridiplantae</taxon>
        <taxon>Streptophyta</taxon>
        <taxon>Embryophyta</taxon>
        <taxon>Tracheophyta</taxon>
        <taxon>Spermatophyta</taxon>
        <taxon>Magnoliopsida</taxon>
        <taxon>Liliopsida</taxon>
        <taxon>Poales</taxon>
        <taxon>Poaceae</taxon>
        <taxon>BOP clade</taxon>
        <taxon>Oryzoideae</taxon>
        <taxon>Oryzeae</taxon>
        <taxon>Oryzinae</taxon>
        <taxon>Leersia</taxon>
    </lineage>
</organism>
<name>A0A0D9XTV9_9ORYZ</name>
<feature type="region of interest" description="Disordered" evidence="1">
    <location>
        <begin position="31"/>
        <end position="61"/>
    </location>
</feature>
<sequence length="92" mass="9395">MGSTLASHSCRSTATGLVASIRHASCADGGFESTASERRSTVTGSTQAAGEGGSTVTGSMATAHKRRLTVTRLNVGGSRAEIDGDEAQRQRL</sequence>
<evidence type="ECO:0000313" key="3">
    <source>
        <dbReference type="Proteomes" id="UP000032180"/>
    </source>
</evidence>
<reference evidence="2 3" key="1">
    <citation type="submission" date="2012-08" db="EMBL/GenBank/DDBJ databases">
        <title>Oryza genome evolution.</title>
        <authorList>
            <person name="Wing R.A."/>
        </authorList>
    </citation>
    <scope>NUCLEOTIDE SEQUENCE</scope>
</reference>
<dbReference type="HOGENOM" id="CLU_2416462_0_0_1"/>
<proteinExistence type="predicted"/>
<reference evidence="3" key="2">
    <citation type="submission" date="2013-12" db="EMBL/GenBank/DDBJ databases">
        <authorList>
            <person name="Yu Y."/>
            <person name="Lee S."/>
            <person name="de Baynast K."/>
            <person name="Wissotski M."/>
            <person name="Liu L."/>
            <person name="Talag J."/>
            <person name="Goicoechea J."/>
            <person name="Angelova A."/>
            <person name="Jetty R."/>
            <person name="Kudrna D."/>
            <person name="Golser W."/>
            <person name="Rivera L."/>
            <person name="Zhang J."/>
            <person name="Wing R."/>
        </authorList>
    </citation>
    <scope>NUCLEOTIDE SEQUENCE</scope>
</reference>
<accession>A0A0D9XTV9</accession>
<keyword evidence="3" id="KW-1185">Reference proteome</keyword>